<dbReference type="PANTHER" id="PTHR33678:SF1">
    <property type="entry name" value="BLL1576 PROTEIN"/>
    <property type="match status" value="1"/>
</dbReference>
<protein>
    <submittedName>
        <fullName evidence="3">Transposase</fullName>
    </submittedName>
</protein>
<reference evidence="3" key="1">
    <citation type="submission" date="2023-01" db="EMBL/GenBank/DDBJ databases">
        <title>Human gut microbiome strain richness.</title>
        <authorList>
            <person name="Chen-Liaw A."/>
        </authorList>
    </citation>
    <scope>NUCLEOTIDE SEQUENCE</scope>
    <source>
        <strain evidence="3">RTP21484st1_H11_RTP21484_190118</strain>
    </source>
</reference>
<dbReference type="Pfam" id="PF13817">
    <property type="entry name" value="DDE_Tnp_IS66_C"/>
    <property type="match status" value="1"/>
</dbReference>
<accession>A0AAW6DPJ3</accession>
<evidence type="ECO:0000313" key="4">
    <source>
        <dbReference type="Proteomes" id="UP001212160"/>
    </source>
</evidence>
<evidence type="ECO:0000313" key="3">
    <source>
        <dbReference type="EMBL" id="MDB8688862.1"/>
    </source>
</evidence>
<dbReference type="AlphaFoldDB" id="A0AAW6DPJ3"/>
<dbReference type="InterPro" id="IPR004291">
    <property type="entry name" value="Transposase_IS66_central"/>
</dbReference>
<sequence length="211" mass="23995">MFVGCWTHARRYFSDALKALPKGVQKTAKDTVAYEALKRIGVIYYLDYQLSDLEPDDRKKQRQITVKPLVAVFFAWTKEVQSSGRLSKGKTLEGINYCINQEEALKVFLNDGEVPLDNNVTEGALRSFCLHKHAWKLIDNSIDGAKSSAIIYSITETAKANNLNPFRYLAHVLTVLKDHQNDTEYSFIEELLPWSDQSPETCRSKSKTTNV</sequence>
<organism evidence="3 4">
    <name type="scientific">Mediterraneibacter gnavus</name>
    <name type="common">Ruminococcus gnavus</name>
    <dbReference type="NCBI Taxonomy" id="33038"/>
    <lineage>
        <taxon>Bacteria</taxon>
        <taxon>Bacillati</taxon>
        <taxon>Bacillota</taxon>
        <taxon>Clostridia</taxon>
        <taxon>Lachnospirales</taxon>
        <taxon>Lachnospiraceae</taxon>
        <taxon>Mediterraneibacter</taxon>
    </lineage>
</organism>
<name>A0AAW6DPJ3_MEDGN</name>
<dbReference type="EMBL" id="JAQMLA010000145">
    <property type="protein sequence ID" value="MDB8688862.1"/>
    <property type="molecule type" value="Genomic_DNA"/>
</dbReference>
<dbReference type="Proteomes" id="UP001212160">
    <property type="component" value="Unassembled WGS sequence"/>
</dbReference>
<dbReference type="PANTHER" id="PTHR33678">
    <property type="entry name" value="BLL1576 PROTEIN"/>
    <property type="match status" value="1"/>
</dbReference>
<dbReference type="RefSeq" id="WP_272108438.1">
    <property type="nucleotide sequence ID" value="NZ_JAQMLB010000147.1"/>
</dbReference>
<dbReference type="InterPro" id="IPR052344">
    <property type="entry name" value="Transposase-related"/>
</dbReference>
<dbReference type="InterPro" id="IPR039552">
    <property type="entry name" value="IS66_C"/>
</dbReference>
<evidence type="ECO:0000259" key="2">
    <source>
        <dbReference type="Pfam" id="PF13817"/>
    </source>
</evidence>
<comment type="caution">
    <text evidence="3">The sequence shown here is derived from an EMBL/GenBank/DDBJ whole genome shotgun (WGS) entry which is preliminary data.</text>
</comment>
<gene>
    <name evidence="3" type="ORF">PNW85_19910</name>
</gene>
<evidence type="ECO:0000259" key="1">
    <source>
        <dbReference type="Pfam" id="PF03050"/>
    </source>
</evidence>
<feature type="domain" description="Transposase IS66 C-terminal" evidence="2">
    <location>
        <begin position="153"/>
        <end position="194"/>
    </location>
</feature>
<proteinExistence type="predicted"/>
<dbReference type="Pfam" id="PF03050">
    <property type="entry name" value="DDE_Tnp_IS66"/>
    <property type="match status" value="1"/>
</dbReference>
<feature type="domain" description="Transposase IS66 central" evidence="1">
    <location>
        <begin position="3"/>
        <end position="145"/>
    </location>
</feature>